<evidence type="ECO:0000256" key="4">
    <source>
        <dbReference type="ARBA" id="ARBA00023136"/>
    </source>
</evidence>
<evidence type="ECO:0000256" key="5">
    <source>
        <dbReference type="SAM" id="Phobius"/>
    </source>
</evidence>
<sequence length="411" mass="46060">MKKNSLLIRIIFYGLLLSCLIGIISFIFIFLESNISHYVWGNLLPSSPFKTGFTLVFCLIGGVLIGKLREKWGDYPETAHHTIDDLKKNRTVDYRPVFKSLSVALLILIFGAGVGPEAALLSAIVMLSIWEADKMRYLFFNQETFLQLTPTERMKRMLHPTKYLVTFNSETSIKDEHLLTTKKNINRFFIVNGLVSFVILMKLTKQPSFISKMGDSNWQIKEILLLIPLIILGLFSGKLYRIFQKQMKVWFSFWPDKPVYKALIGSIAIFLIGTFTPNLLFSGQVTLGDVPTQHAKLSVIVLILAVVVKLVFLQICLNTGWIGGDIFPIVFSSILLGFAISQLLPSFDAIFIVATIATAMAVTILEAPVAVAIFTALFFPLHITPIILVTAFILKFAKQAVTKMKTAKGLN</sequence>
<dbReference type="RefSeq" id="WP_166033861.1">
    <property type="nucleotide sequence ID" value="NZ_CP049887.1"/>
</dbReference>
<dbReference type="Proteomes" id="UP000501747">
    <property type="component" value="Chromosome"/>
</dbReference>
<protein>
    <submittedName>
        <fullName evidence="6">Chloride channel protein</fullName>
    </submittedName>
</protein>
<reference evidence="6 7" key="1">
    <citation type="submission" date="2020-03" db="EMBL/GenBank/DDBJ databases">
        <title>Vagococcus sp. nov., isolated from beetles.</title>
        <authorList>
            <person name="Hyun D.-W."/>
            <person name="Bae J.-W."/>
        </authorList>
    </citation>
    <scope>NUCLEOTIDE SEQUENCE [LARGE SCALE GENOMIC DNA]</scope>
    <source>
        <strain evidence="6 7">HDW17B</strain>
    </source>
</reference>
<dbReference type="GO" id="GO:0015108">
    <property type="term" value="F:chloride transmembrane transporter activity"/>
    <property type="evidence" value="ECO:0007669"/>
    <property type="project" value="InterPro"/>
</dbReference>
<dbReference type="PANTHER" id="PTHR43427:SF12">
    <property type="entry name" value="CHLORIDE TRANSPORTER"/>
    <property type="match status" value="1"/>
</dbReference>
<feature type="transmembrane region" description="Helical" evidence="5">
    <location>
        <begin position="371"/>
        <end position="394"/>
    </location>
</feature>
<keyword evidence="3 5" id="KW-1133">Transmembrane helix</keyword>
<dbReference type="SUPFAM" id="SSF81340">
    <property type="entry name" value="Clc chloride channel"/>
    <property type="match status" value="2"/>
</dbReference>
<evidence type="ECO:0000256" key="1">
    <source>
        <dbReference type="ARBA" id="ARBA00004141"/>
    </source>
</evidence>
<dbReference type="InterPro" id="IPR050368">
    <property type="entry name" value="ClC-type_chloride_channel"/>
</dbReference>
<feature type="transmembrane region" description="Helical" evidence="5">
    <location>
        <begin position="295"/>
        <end position="315"/>
    </location>
</feature>
<keyword evidence="4 5" id="KW-0472">Membrane</keyword>
<dbReference type="Gene3D" id="1.10.3080.10">
    <property type="entry name" value="Clc chloride channel"/>
    <property type="match status" value="1"/>
</dbReference>
<feature type="transmembrane region" description="Helical" evidence="5">
    <location>
        <begin position="12"/>
        <end position="31"/>
    </location>
</feature>
<evidence type="ECO:0000256" key="3">
    <source>
        <dbReference type="ARBA" id="ARBA00022989"/>
    </source>
</evidence>
<dbReference type="PANTHER" id="PTHR43427">
    <property type="entry name" value="CHLORIDE CHANNEL PROTEIN CLC-E"/>
    <property type="match status" value="1"/>
</dbReference>
<feature type="transmembrane region" description="Helical" evidence="5">
    <location>
        <begin position="185"/>
        <end position="203"/>
    </location>
</feature>
<feature type="transmembrane region" description="Helical" evidence="5">
    <location>
        <begin position="103"/>
        <end position="130"/>
    </location>
</feature>
<keyword evidence="7" id="KW-1185">Reference proteome</keyword>
<evidence type="ECO:0000313" key="6">
    <source>
        <dbReference type="EMBL" id="QIL47689.1"/>
    </source>
</evidence>
<name>A0A6G8ARU2_9ENTE</name>
<proteinExistence type="predicted"/>
<feature type="transmembrane region" description="Helical" evidence="5">
    <location>
        <begin position="263"/>
        <end position="283"/>
    </location>
</feature>
<dbReference type="InterPro" id="IPR001807">
    <property type="entry name" value="ClC"/>
</dbReference>
<feature type="transmembrane region" description="Helical" evidence="5">
    <location>
        <begin position="51"/>
        <end position="68"/>
    </location>
</feature>
<dbReference type="Pfam" id="PF00654">
    <property type="entry name" value="Voltage_CLC"/>
    <property type="match status" value="1"/>
</dbReference>
<comment type="subcellular location">
    <subcellularLocation>
        <location evidence="1">Membrane</location>
        <topology evidence="1">Multi-pass membrane protein</topology>
    </subcellularLocation>
</comment>
<keyword evidence="2 5" id="KW-0812">Transmembrane</keyword>
<dbReference type="EMBL" id="CP049887">
    <property type="protein sequence ID" value="QIL47689.1"/>
    <property type="molecule type" value="Genomic_DNA"/>
</dbReference>
<dbReference type="GO" id="GO:0016020">
    <property type="term" value="C:membrane"/>
    <property type="evidence" value="ECO:0007669"/>
    <property type="project" value="UniProtKB-SubCell"/>
</dbReference>
<gene>
    <name evidence="6" type="ORF">G7082_03620</name>
</gene>
<feature type="transmembrane region" description="Helical" evidence="5">
    <location>
        <begin position="223"/>
        <end position="243"/>
    </location>
</feature>
<dbReference type="InterPro" id="IPR014743">
    <property type="entry name" value="Cl-channel_core"/>
</dbReference>
<dbReference type="AlphaFoldDB" id="A0A6G8ARU2"/>
<accession>A0A6G8ARU2</accession>
<evidence type="ECO:0000256" key="2">
    <source>
        <dbReference type="ARBA" id="ARBA00022692"/>
    </source>
</evidence>
<dbReference type="KEGG" id="vhy:G7082_03620"/>
<evidence type="ECO:0000313" key="7">
    <source>
        <dbReference type="Proteomes" id="UP000501747"/>
    </source>
</evidence>
<organism evidence="6 7">
    <name type="scientific">Vagococcus hydrophili</name>
    <dbReference type="NCBI Taxonomy" id="2714947"/>
    <lineage>
        <taxon>Bacteria</taxon>
        <taxon>Bacillati</taxon>
        <taxon>Bacillota</taxon>
        <taxon>Bacilli</taxon>
        <taxon>Lactobacillales</taxon>
        <taxon>Enterococcaceae</taxon>
        <taxon>Vagococcus</taxon>
    </lineage>
</organism>